<name>A0A3S5IQW8_9TRYP</name>
<dbReference type="EMBL" id="MKKU01000751">
    <property type="protein sequence ID" value="RNF02867.1"/>
    <property type="molecule type" value="Genomic_DNA"/>
</dbReference>
<organism evidence="1 2">
    <name type="scientific">Trypanosoma conorhini</name>
    <dbReference type="NCBI Taxonomy" id="83891"/>
    <lineage>
        <taxon>Eukaryota</taxon>
        <taxon>Discoba</taxon>
        <taxon>Euglenozoa</taxon>
        <taxon>Kinetoplastea</taxon>
        <taxon>Metakinetoplastina</taxon>
        <taxon>Trypanosomatida</taxon>
        <taxon>Trypanosomatidae</taxon>
        <taxon>Trypanosoma</taxon>
    </lineage>
</organism>
<keyword evidence="2" id="KW-1185">Reference proteome</keyword>
<evidence type="ECO:0000313" key="1">
    <source>
        <dbReference type="EMBL" id="RNF02867.1"/>
    </source>
</evidence>
<evidence type="ECO:0000313" key="2">
    <source>
        <dbReference type="Proteomes" id="UP000284403"/>
    </source>
</evidence>
<comment type="caution">
    <text evidence="1">The sequence shown here is derived from an EMBL/GenBank/DDBJ whole genome shotgun (WGS) entry which is preliminary data.</text>
</comment>
<reference evidence="1 2" key="1">
    <citation type="journal article" date="2018" name="BMC Genomics">
        <title>Genomic comparison of Trypanosoma conorhini and Trypanosoma rangeli to Trypanosoma cruzi strains of high and low virulence.</title>
        <authorList>
            <person name="Bradwell K.R."/>
            <person name="Koparde V.N."/>
            <person name="Matveyev A.V."/>
            <person name="Serrano M.G."/>
            <person name="Alves J.M."/>
            <person name="Parikh H."/>
            <person name="Huang B."/>
            <person name="Lee V."/>
            <person name="Espinosa-Alvarez O."/>
            <person name="Ortiz P.A."/>
            <person name="Costa-Martins A.G."/>
            <person name="Teixeira M.M."/>
            <person name="Buck G.A."/>
        </authorList>
    </citation>
    <scope>NUCLEOTIDE SEQUENCE [LARGE SCALE GENOMIC DNA]</scope>
    <source>
        <strain evidence="1 2">025E</strain>
    </source>
</reference>
<sequence length="345" mass="37646">MTPPSFSFRVCRARAFPALRAGVLASLCARWRVRGDERGECPAMSTAVRWWRCLRVVSAAFMAAAWSRVRRLLFWGLLLRKRDRCVRRVGGRAFVPCRSFGPRCVPGLQPNCVPDWVRCSGATAAVCGPRRRAPGRSLRGTGRRKHDRAPRLSSQLRSGALIAVSSNSAFFFRRVHAACVLGGRPSFFSALRPPLPAPLLSLSVVRLRGAEEAGAKDEAWQPCSASCAARVRGPDGLLPLGPTRHGWAGMARLGVAGAHGARRPCGASNELLRGVHTAHAVRSAPTRRQSARARLALPLGALLCACRNEQRAGRKILFFTWSLCGYEAAFALHRLFLRVASAVRE</sequence>
<gene>
    <name evidence="1" type="ORF">Tco025E_08339</name>
</gene>
<dbReference type="RefSeq" id="XP_029224734.1">
    <property type="nucleotide sequence ID" value="XM_029375189.1"/>
</dbReference>
<accession>A0A3S5IQW8</accession>
<dbReference type="AlphaFoldDB" id="A0A3S5IQW8"/>
<dbReference type="Proteomes" id="UP000284403">
    <property type="component" value="Unassembled WGS sequence"/>
</dbReference>
<dbReference type="GeneID" id="40321950"/>
<proteinExistence type="predicted"/>
<protein>
    <submittedName>
        <fullName evidence="1">Uncharacterized protein</fullName>
    </submittedName>
</protein>